<evidence type="ECO:0000313" key="14">
    <source>
        <dbReference type="EMBL" id="GLK57510.1"/>
    </source>
</evidence>
<keyword evidence="16" id="KW-1185">Reference proteome</keyword>
<evidence type="ECO:0000256" key="12">
    <source>
        <dbReference type="RuleBase" id="RU363032"/>
    </source>
</evidence>
<comment type="subcellular location">
    <subcellularLocation>
        <location evidence="1">Cell inner membrane</location>
        <topology evidence="1">Multi-pass membrane protein</topology>
    </subcellularLocation>
    <subcellularLocation>
        <location evidence="12">Cell membrane</location>
        <topology evidence="12">Multi-pass membrane protein</topology>
    </subcellularLocation>
</comment>
<keyword evidence="2 12" id="KW-0813">Transport</keyword>
<dbReference type="CDD" id="cd06261">
    <property type="entry name" value="TM_PBP2"/>
    <property type="match status" value="1"/>
</dbReference>
<evidence type="ECO:0000259" key="13">
    <source>
        <dbReference type="PROSITE" id="PS50928"/>
    </source>
</evidence>
<evidence type="ECO:0000256" key="1">
    <source>
        <dbReference type="ARBA" id="ARBA00004429"/>
    </source>
</evidence>
<keyword evidence="5 12" id="KW-0812">Transmembrane</keyword>
<evidence type="ECO:0000313" key="16">
    <source>
        <dbReference type="Proteomes" id="UP000758856"/>
    </source>
</evidence>
<dbReference type="GO" id="GO:0015833">
    <property type="term" value="P:peptide transport"/>
    <property type="evidence" value="ECO:0007669"/>
    <property type="project" value="UniProtKB-KW"/>
</dbReference>
<dbReference type="GO" id="GO:0015031">
    <property type="term" value="P:protein transport"/>
    <property type="evidence" value="ECO:0007669"/>
    <property type="project" value="UniProtKB-KW"/>
</dbReference>
<feature type="transmembrane region" description="Helical" evidence="12">
    <location>
        <begin position="28"/>
        <end position="49"/>
    </location>
</feature>
<dbReference type="RefSeq" id="WP_204951727.1">
    <property type="nucleotide sequence ID" value="NZ_BSFF01000010.1"/>
</dbReference>
<dbReference type="PROSITE" id="PS50928">
    <property type="entry name" value="ABC_TM1"/>
    <property type="match status" value="1"/>
</dbReference>
<accession>A0A9W6IYJ3</accession>
<feature type="transmembrane region" description="Helical" evidence="12">
    <location>
        <begin position="211"/>
        <end position="230"/>
    </location>
</feature>
<dbReference type="EMBL" id="JAFBCY010000004">
    <property type="protein sequence ID" value="MBM7853274.1"/>
    <property type="molecule type" value="Genomic_DNA"/>
</dbReference>
<feature type="domain" description="ABC transmembrane type-1" evidence="13">
    <location>
        <begin position="171"/>
        <end position="360"/>
    </location>
</feature>
<dbReference type="GO" id="GO:0055085">
    <property type="term" value="P:transmembrane transport"/>
    <property type="evidence" value="ECO:0007669"/>
    <property type="project" value="InterPro"/>
</dbReference>
<dbReference type="InterPro" id="IPR050366">
    <property type="entry name" value="BP-dependent_transpt_permease"/>
</dbReference>
<dbReference type="Proteomes" id="UP001143400">
    <property type="component" value="Unassembled WGS sequence"/>
</dbReference>
<dbReference type="GO" id="GO:0005886">
    <property type="term" value="C:plasma membrane"/>
    <property type="evidence" value="ECO:0007669"/>
    <property type="project" value="UniProtKB-SubCell"/>
</dbReference>
<evidence type="ECO:0000256" key="11">
    <source>
        <dbReference type="ARBA" id="ARBA00072251"/>
    </source>
</evidence>
<evidence type="ECO:0000256" key="7">
    <source>
        <dbReference type="ARBA" id="ARBA00022927"/>
    </source>
</evidence>
<comment type="caution">
    <text evidence="14">The sequence shown here is derived from an EMBL/GenBank/DDBJ whole genome shotgun (WGS) entry which is preliminary data.</text>
</comment>
<dbReference type="InterPro" id="IPR035906">
    <property type="entry name" value="MetI-like_sf"/>
</dbReference>
<feature type="transmembrane region" description="Helical" evidence="12">
    <location>
        <begin position="173"/>
        <end position="199"/>
    </location>
</feature>
<keyword evidence="8 12" id="KW-1133">Transmembrane helix</keyword>
<evidence type="ECO:0000256" key="4">
    <source>
        <dbReference type="ARBA" id="ARBA00022519"/>
    </source>
</evidence>
<dbReference type="PANTHER" id="PTHR43386:SF2">
    <property type="entry name" value="OLIGOPEPTIDE TRANSPORT SYSTEM PERMEASE PROTEIN OPPC"/>
    <property type="match status" value="1"/>
</dbReference>
<evidence type="ECO:0000256" key="3">
    <source>
        <dbReference type="ARBA" id="ARBA00022475"/>
    </source>
</evidence>
<feature type="transmembrane region" description="Helical" evidence="12">
    <location>
        <begin position="341"/>
        <end position="360"/>
    </location>
</feature>
<dbReference type="Gene3D" id="1.10.3720.10">
    <property type="entry name" value="MetI-like"/>
    <property type="match status" value="1"/>
</dbReference>
<dbReference type="Proteomes" id="UP000758856">
    <property type="component" value="Unassembled WGS sequence"/>
</dbReference>
<evidence type="ECO:0000256" key="8">
    <source>
        <dbReference type="ARBA" id="ARBA00022989"/>
    </source>
</evidence>
<reference evidence="14" key="3">
    <citation type="submission" date="2023-01" db="EMBL/GenBank/DDBJ databases">
        <authorList>
            <person name="Sun Q."/>
            <person name="Evtushenko L."/>
        </authorList>
    </citation>
    <scope>NUCLEOTIDE SEQUENCE</scope>
    <source>
        <strain evidence="14">VKM B-1606</strain>
    </source>
</reference>
<protein>
    <recommendedName>
        <fullName evidence="11">Oligopeptide transport system permease protein OppC</fullName>
    </recommendedName>
</protein>
<dbReference type="InterPro" id="IPR000515">
    <property type="entry name" value="MetI-like"/>
</dbReference>
<keyword evidence="4" id="KW-0997">Cell inner membrane</keyword>
<dbReference type="EMBL" id="BSFF01000010">
    <property type="protein sequence ID" value="GLK57510.1"/>
    <property type="molecule type" value="Genomic_DNA"/>
</dbReference>
<evidence type="ECO:0000256" key="2">
    <source>
        <dbReference type="ARBA" id="ARBA00022448"/>
    </source>
</evidence>
<keyword evidence="7" id="KW-0653">Protein transport</keyword>
<dbReference type="PANTHER" id="PTHR43386">
    <property type="entry name" value="OLIGOPEPTIDE TRANSPORT SYSTEM PERMEASE PROTEIN APPC"/>
    <property type="match status" value="1"/>
</dbReference>
<reference evidence="15 16" key="2">
    <citation type="submission" date="2021-01" db="EMBL/GenBank/DDBJ databases">
        <title>Genomic Encyclopedia of Type Strains, Phase IV (KMG-IV): sequencing the most valuable type-strain genomes for metagenomic binning, comparative biology and taxonomic classification.</title>
        <authorList>
            <person name="Goeker M."/>
        </authorList>
    </citation>
    <scope>NUCLEOTIDE SEQUENCE [LARGE SCALE GENOMIC DNA]</scope>
    <source>
        <strain evidence="15 16">DSM 6130</strain>
    </source>
</reference>
<feature type="transmembrane region" description="Helical" evidence="12">
    <location>
        <begin position="236"/>
        <end position="253"/>
    </location>
</feature>
<evidence type="ECO:0000256" key="9">
    <source>
        <dbReference type="ARBA" id="ARBA00023136"/>
    </source>
</evidence>
<dbReference type="SUPFAM" id="SSF161098">
    <property type="entry name" value="MetI-like"/>
    <property type="match status" value="1"/>
</dbReference>
<name>A0A9W6IYJ3_9HYPH</name>
<dbReference type="InterPro" id="IPR025966">
    <property type="entry name" value="OppC_N"/>
</dbReference>
<dbReference type="AlphaFoldDB" id="A0A9W6IYJ3"/>
<proteinExistence type="inferred from homology"/>
<evidence type="ECO:0000313" key="15">
    <source>
        <dbReference type="EMBL" id="MBM7853274.1"/>
    </source>
</evidence>
<dbReference type="Pfam" id="PF12911">
    <property type="entry name" value="OppC_N"/>
    <property type="match status" value="1"/>
</dbReference>
<evidence type="ECO:0000256" key="5">
    <source>
        <dbReference type="ARBA" id="ARBA00022692"/>
    </source>
</evidence>
<gene>
    <name evidence="14" type="ORF">GCM10008170_35300</name>
    <name evidence="15" type="ORF">JOD31_003525</name>
</gene>
<evidence type="ECO:0000256" key="6">
    <source>
        <dbReference type="ARBA" id="ARBA00022856"/>
    </source>
</evidence>
<reference evidence="14" key="1">
    <citation type="journal article" date="2014" name="Int. J. Syst. Evol. Microbiol.">
        <title>Complete genome sequence of Corynebacterium casei LMG S-19264T (=DSM 44701T), isolated from a smear-ripened cheese.</title>
        <authorList>
            <consortium name="US DOE Joint Genome Institute (JGI-PGF)"/>
            <person name="Walter F."/>
            <person name="Albersmeier A."/>
            <person name="Kalinowski J."/>
            <person name="Ruckert C."/>
        </authorList>
    </citation>
    <scope>NUCLEOTIDE SEQUENCE</scope>
    <source>
        <strain evidence="14">VKM B-1606</strain>
    </source>
</reference>
<evidence type="ECO:0000256" key="10">
    <source>
        <dbReference type="ARBA" id="ARBA00024202"/>
    </source>
</evidence>
<comment type="similarity">
    <text evidence="10">Belongs to the binding-protein-dependent transport system permease family. OppBC subfamily.</text>
</comment>
<organism evidence="14 17">
    <name type="scientific">Methylopila capsulata</name>
    <dbReference type="NCBI Taxonomy" id="61654"/>
    <lineage>
        <taxon>Bacteria</taxon>
        <taxon>Pseudomonadati</taxon>
        <taxon>Pseudomonadota</taxon>
        <taxon>Alphaproteobacteria</taxon>
        <taxon>Hyphomicrobiales</taxon>
        <taxon>Methylopilaceae</taxon>
        <taxon>Methylopila</taxon>
    </lineage>
</organism>
<sequence length="372" mass="40071">MTDAALTASPLRGGLGRRALERLRRDPVGLAALGLLLAIAAVCFVGPWLSPHPHDRVYRSYVLVPPSLQPYPQEETLEAALRSALARGRVELKSLSVEGGRFRAVATSEQPIDPRVLRYVDRADEFRNARLAETRDGGRTATLDGEVSRVRFLMGTDANGRDLLARILVGGQVSLAVGVLATLTSLVIGVAWGAIAGFIGGRTDDLMMRTVDVLYALPFVFLVILLVVAFGRNVALLFLAIGAIEWLDMARIVRGETLRLKSREFVQAARALSVAEGRILTRHILPNMIGTVVVFATLTAPKVILLESFLSFLGLGVQAPLTSWGALIAQGAGSLQGAPHLLLFPAAFFIATLAALNVLGDRLRDAFDPKER</sequence>
<keyword evidence="3" id="KW-1003">Cell membrane</keyword>
<keyword evidence="9 12" id="KW-0472">Membrane</keyword>
<dbReference type="Pfam" id="PF00528">
    <property type="entry name" value="BPD_transp_1"/>
    <property type="match status" value="1"/>
</dbReference>
<evidence type="ECO:0000313" key="17">
    <source>
        <dbReference type="Proteomes" id="UP001143400"/>
    </source>
</evidence>
<feature type="transmembrane region" description="Helical" evidence="12">
    <location>
        <begin position="284"/>
        <end position="304"/>
    </location>
</feature>
<keyword evidence="6" id="KW-0571">Peptide transport</keyword>